<proteinExistence type="predicted"/>
<dbReference type="RefSeq" id="WP_156892020.1">
    <property type="nucleotide sequence ID" value="NZ_JANJZH010000021.1"/>
</dbReference>
<dbReference type="Proteomes" id="UP000463388">
    <property type="component" value="Unassembled WGS sequence"/>
</dbReference>
<dbReference type="EMBL" id="WSRR01000008">
    <property type="protein sequence ID" value="MVX60846.1"/>
    <property type="molecule type" value="Genomic_DNA"/>
</dbReference>
<keyword evidence="2" id="KW-1185">Reference proteome</keyword>
<sequence>MTEPMTRDQLLENLQRAHTILAGFANLEQQDQSLKKQIITQIPAPAPLP</sequence>
<evidence type="ECO:0000313" key="1">
    <source>
        <dbReference type="EMBL" id="MVX60846.1"/>
    </source>
</evidence>
<reference evidence="1 2" key="1">
    <citation type="submission" date="2019-12" db="EMBL/GenBank/DDBJ databases">
        <title>Microbes associate with the intestines of laboratory mice.</title>
        <authorList>
            <person name="Navarre W."/>
            <person name="Wong E."/>
        </authorList>
    </citation>
    <scope>NUCLEOTIDE SEQUENCE [LARGE SCALE GENOMIC DNA]</scope>
    <source>
        <strain evidence="1 2">NM66_B29</strain>
    </source>
</reference>
<accession>A0A6N8JPZ5</accession>
<protein>
    <submittedName>
        <fullName evidence="1">Uncharacterized protein</fullName>
    </submittedName>
</protein>
<organism evidence="1 2">
    <name type="scientific">Adlercreutzia mucosicola</name>
    <dbReference type="NCBI Taxonomy" id="580026"/>
    <lineage>
        <taxon>Bacteria</taxon>
        <taxon>Bacillati</taxon>
        <taxon>Actinomycetota</taxon>
        <taxon>Coriobacteriia</taxon>
        <taxon>Eggerthellales</taxon>
        <taxon>Eggerthellaceae</taxon>
        <taxon>Adlercreutzia</taxon>
    </lineage>
</organism>
<name>A0A6N8JPZ5_9ACTN</name>
<evidence type="ECO:0000313" key="2">
    <source>
        <dbReference type="Proteomes" id="UP000463388"/>
    </source>
</evidence>
<comment type="caution">
    <text evidence="1">The sequence shown here is derived from an EMBL/GenBank/DDBJ whole genome shotgun (WGS) entry which is preliminary data.</text>
</comment>
<gene>
    <name evidence="1" type="ORF">GKZ27_05155</name>
</gene>
<dbReference type="AlphaFoldDB" id="A0A6N8JPZ5"/>